<evidence type="ECO:0000313" key="2">
    <source>
        <dbReference type="EMBL" id="OCK44210.1"/>
    </source>
</evidence>
<evidence type="ECO:0000256" key="1">
    <source>
        <dbReference type="SAM" id="Phobius"/>
    </source>
</evidence>
<feature type="transmembrane region" description="Helical" evidence="1">
    <location>
        <begin position="77"/>
        <end position="96"/>
    </location>
</feature>
<dbReference type="EMBL" id="MAKX01000001">
    <property type="protein sequence ID" value="OCK44210.1"/>
    <property type="molecule type" value="Genomic_DNA"/>
</dbReference>
<accession>A0A1B9Y337</accession>
<dbReference type="Proteomes" id="UP000093186">
    <property type="component" value="Unassembled WGS sequence"/>
</dbReference>
<dbReference type="OrthoDB" id="9882236at2"/>
<sequence length="221" mass="26072">MTNYYVPLFLLFIGIYLIQIGVFSRQYTKKLAPYLWNGKINWNPNVDRLKLLFSLTLLIAPGTLMKSLIRLNSSNATINYLGFGLIIGLLIFFIWFQLKKIPMLIPFTKETNNQVKIKAGRKKISQYKLVALKYLLEEKFYRKDSFLQSDKDRITICKMIVKKEKKITNSGTLKNAFNKLTKENLESLFKKDEYKVYVPILLENDFIKERIKIKSFLEKFQ</sequence>
<organism evidence="2 3">
    <name type="scientific">Tenacibaculum soleae</name>
    <dbReference type="NCBI Taxonomy" id="447689"/>
    <lineage>
        <taxon>Bacteria</taxon>
        <taxon>Pseudomonadati</taxon>
        <taxon>Bacteroidota</taxon>
        <taxon>Flavobacteriia</taxon>
        <taxon>Flavobacteriales</taxon>
        <taxon>Flavobacteriaceae</taxon>
        <taxon>Tenacibaculum</taxon>
    </lineage>
</organism>
<dbReference type="AlphaFoldDB" id="A0A1B9Y337"/>
<protein>
    <submittedName>
        <fullName evidence="2">Uncharacterized protein</fullName>
    </submittedName>
</protein>
<keyword evidence="3" id="KW-1185">Reference proteome</keyword>
<evidence type="ECO:0000313" key="3">
    <source>
        <dbReference type="Proteomes" id="UP000093186"/>
    </source>
</evidence>
<dbReference type="STRING" id="447689.BA195_05875"/>
<gene>
    <name evidence="2" type="ORF">BA195_05875</name>
</gene>
<keyword evidence="1" id="KW-0812">Transmembrane</keyword>
<keyword evidence="1" id="KW-0472">Membrane</keyword>
<comment type="caution">
    <text evidence="2">The sequence shown here is derived from an EMBL/GenBank/DDBJ whole genome shotgun (WGS) entry which is preliminary data.</text>
</comment>
<dbReference type="RefSeq" id="WP_068703363.1">
    <property type="nucleotide sequence ID" value="NZ_MAKX01000001.1"/>
</dbReference>
<keyword evidence="1" id="KW-1133">Transmembrane helix</keyword>
<name>A0A1B9Y337_9FLAO</name>
<feature type="transmembrane region" description="Helical" evidence="1">
    <location>
        <begin position="6"/>
        <end position="28"/>
    </location>
</feature>
<reference evidence="2 3" key="1">
    <citation type="submission" date="2016-06" db="EMBL/GenBank/DDBJ databases">
        <title>Draft Genome Sequence of Tenacibaculum soleae UCD-KL19.</title>
        <authorList>
            <person name="Eisen J.A."/>
            <person name="Coil D.A."/>
            <person name="Lujan K.M."/>
        </authorList>
    </citation>
    <scope>NUCLEOTIDE SEQUENCE [LARGE SCALE GENOMIC DNA]</scope>
    <source>
        <strain evidence="2 3">UCD-KL19</strain>
    </source>
</reference>
<proteinExistence type="predicted"/>